<keyword evidence="1" id="KW-0812">Transmembrane</keyword>
<dbReference type="AlphaFoldDB" id="A0A1R2CDL5"/>
<evidence type="ECO:0000256" key="1">
    <source>
        <dbReference type="SAM" id="Phobius"/>
    </source>
</evidence>
<reference evidence="2 3" key="1">
    <citation type="submission" date="2016-11" db="EMBL/GenBank/DDBJ databases">
        <title>The macronuclear genome of Stentor coeruleus: a giant cell with tiny introns.</title>
        <authorList>
            <person name="Slabodnick M."/>
            <person name="Ruby J.G."/>
            <person name="Reiff S.B."/>
            <person name="Swart E.C."/>
            <person name="Gosai S."/>
            <person name="Prabakaran S."/>
            <person name="Witkowska E."/>
            <person name="Larue G.E."/>
            <person name="Fisher S."/>
            <person name="Freeman R.M."/>
            <person name="Gunawardena J."/>
            <person name="Chu W."/>
            <person name="Stover N.A."/>
            <person name="Gregory B.D."/>
            <person name="Nowacki M."/>
            <person name="Derisi J."/>
            <person name="Roy S.W."/>
            <person name="Marshall W.F."/>
            <person name="Sood P."/>
        </authorList>
    </citation>
    <scope>NUCLEOTIDE SEQUENCE [LARGE SCALE GENOMIC DNA]</scope>
    <source>
        <strain evidence="2">WM001</strain>
    </source>
</reference>
<feature type="transmembrane region" description="Helical" evidence="1">
    <location>
        <begin position="68"/>
        <end position="87"/>
    </location>
</feature>
<dbReference type="Proteomes" id="UP000187209">
    <property type="component" value="Unassembled WGS sequence"/>
</dbReference>
<evidence type="ECO:0000313" key="2">
    <source>
        <dbReference type="EMBL" id="OMJ87065.1"/>
    </source>
</evidence>
<feature type="transmembrane region" description="Helical" evidence="1">
    <location>
        <begin position="136"/>
        <end position="159"/>
    </location>
</feature>
<feature type="transmembrane region" description="Helical" evidence="1">
    <location>
        <begin position="108"/>
        <end position="130"/>
    </location>
</feature>
<feature type="transmembrane region" description="Helical" evidence="1">
    <location>
        <begin position="33"/>
        <end position="62"/>
    </location>
</feature>
<keyword evidence="3" id="KW-1185">Reference proteome</keyword>
<keyword evidence="1" id="KW-0472">Membrane</keyword>
<organism evidence="2 3">
    <name type="scientific">Stentor coeruleus</name>
    <dbReference type="NCBI Taxonomy" id="5963"/>
    <lineage>
        <taxon>Eukaryota</taxon>
        <taxon>Sar</taxon>
        <taxon>Alveolata</taxon>
        <taxon>Ciliophora</taxon>
        <taxon>Postciliodesmatophora</taxon>
        <taxon>Heterotrichea</taxon>
        <taxon>Heterotrichida</taxon>
        <taxon>Stentoridae</taxon>
        <taxon>Stentor</taxon>
    </lineage>
</organism>
<dbReference type="EMBL" id="MPUH01000187">
    <property type="protein sequence ID" value="OMJ87065.1"/>
    <property type="molecule type" value="Genomic_DNA"/>
</dbReference>
<keyword evidence="1" id="KW-1133">Transmembrane helix</keyword>
<name>A0A1R2CDL5_9CILI</name>
<gene>
    <name evidence="2" type="ORF">SteCoe_11308</name>
</gene>
<evidence type="ECO:0000313" key="3">
    <source>
        <dbReference type="Proteomes" id="UP000187209"/>
    </source>
</evidence>
<comment type="caution">
    <text evidence="2">The sequence shown here is derived from an EMBL/GenBank/DDBJ whole genome shotgun (WGS) entry which is preliminary data.</text>
</comment>
<proteinExistence type="predicted"/>
<protein>
    <submittedName>
        <fullName evidence="2">Uncharacterized protein</fullName>
    </submittedName>
</protein>
<accession>A0A1R2CDL5</accession>
<sequence>MDIQDALENEKFLIVFGSPMKTICNKLSLRSGVLIISSLDIMISVFSFILIITCFATGFYGFGFLPLIIIQAILLINNFISGFFGFIGLQACLKLNPSFMHTYSRYKIIELFTLGVLKMFILVVYTAIFIGVRNPAFHVISFLCFSAIIASGMLAKIVWSAEKRMANNQLELFRSGEERNISESQMSELSKNKVYVPGMSIGPVRQG</sequence>